<evidence type="ECO:0000259" key="2">
    <source>
        <dbReference type="Pfam" id="PF20469"/>
    </source>
</evidence>
<evidence type="ECO:0000259" key="1">
    <source>
        <dbReference type="Pfam" id="PF13175"/>
    </source>
</evidence>
<dbReference type="PANTHER" id="PTHR43581">
    <property type="entry name" value="ATP/GTP PHOSPHATASE"/>
    <property type="match status" value="1"/>
</dbReference>
<dbReference type="CDD" id="cd01026">
    <property type="entry name" value="TOPRIM_OLD"/>
    <property type="match status" value="1"/>
</dbReference>
<dbReference type="Gene3D" id="3.40.50.300">
    <property type="entry name" value="P-loop containing nucleotide triphosphate hydrolases"/>
    <property type="match status" value="1"/>
</dbReference>
<organism evidence="3 4">
    <name type="scientific">Thermosipho ferrireducens</name>
    <dbReference type="NCBI Taxonomy" id="2571116"/>
    <lineage>
        <taxon>Bacteria</taxon>
        <taxon>Thermotogati</taxon>
        <taxon>Thermotogota</taxon>
        <taxon>Thermotogae</taxon>
        <taxon>Thermotogales</taxon>
        <taxon>Fervidobacteriaceae</taxon>
        <taxon>Thermosipho</taxon>
    </lineage>
</organism>
<reference evidence="3 4" key="1">
    <citation type="submission" date="2021-03" db="EMBL/GenBank/DDBJ databases">
        <title>Thermosipho ferrireducens sp.nov., an anaerobic thermophilic iron-reducing bacterium isolated from a deep-sea hydrothermal sulfide deposits.</title>
        <authorList>
            <person name="Zeng X."/>
            <person name="Chen Y."/>
            <person name="Shao Z."/>
        </authorList>
    </citation>
    <scope>NUCLEOTIDE SEQUENCE [LARGE SCALE GENOMIC DNA]</scope>
    <source>
        <strain evidence="3 4">JL129W03</strain>
    </source>
</reference>
<evidence type="ECO:0000313" key="3">
    <source>
        <dbReference type="EMBL" id="QTA38511.1"/>
    </source>
</evidence>
<keyword evidence="4" id="KW-1185">Reference proteome</keyword>
<dbReference type="InterPro" id="IPR027417">
    <property type="entry name" value="P-loop_NTPase"/>
</dbReference>
<dbReference type="InterPro" id="IPR041685">
    <property type="entry name" value="AAA_GajA/Old/RecF-like"/>
</dbReference>
<dbReference type="Proteomes" id="UP000671862">
    <property type="component" value="Chromosome"/>
</dbReference>
<feature type="domain" description="OLD protein-like TOPRIM" evidence="2">
    <location>
        <begin position="386"/>
        <end position="455"/>
    </location>
</feature>
<accession>A0ABX7S9D8</accession>
<dbReference type="PANTHER" id="PTHR43581:SF4">
    <property type="entry name" value="ATP_GTP PHOSPHATASE"/>
    <property type="match status" value="1"/>
</dbReference>
<dbReference type="SUPFAM" id="SSF52540">
    <property type="entry name" value="P-loop containing nucleoside triphosphate hydrolases"/>
    <property type="match status" value="1"/>
</dbReference>
<name>A0ABX7S9D8_9BACT</name>
<evidence type="ECO:0000313" key="4">
    <source>
        <dbReference type="Proteomes" id="UP000671862"/>
    </source>
</evidence>
<dbReference type="RefSeq" id="WP_207567228.1">
    <property type="nucleotide sequence ID" value="NZ_CP071446.1"/>
</dbReference>
<dbReference type="EMBL" id="CP071446">
    <property type="protein sequence ID" value="QTA38511.1"/>
    <property type="molecule type" value="Genomic_DNA"/>
</dbReference>
<protein>
    <submittedName>
        <fullName evidence="3">AAA family ATPase</fullName>
    </submittedName>
</protein>
<feature type="domain" description="Endonuclease GajA/Old nuclease/RecF-like AAA" evidence="1">
    <location>
        <begin position="1"/>
        <end position="338"/>
    </location>
</feature>
<gene>
    <name evidence="3" type="ORF">JYK00_03040</name>
</gene>
<proteinExistence type="predicted"/>
<dbReference type="InterPro" id="IPR034139">
    <property type="entry name" value="TOPRIM_OLD"/>
</dbReference>
<dbReference type="Pfam" id="PF20469">
    <property type="entry name" value="OLD-like_TOPRIM"/>
    <property type="match status" value="1"/>
</dbReference>
<dbReference type="InterPro" id="IPR051396">
    <property type="entry name" value="Bact_Antivir_Def_Nuclease"/>
</dbReference>
<dbReference type="CDD" id="cd00267">
    <property type="entry name" value="ABC_ATPase"/>
    <property type="match status" value="1"/>
</dbReference>
<sequence length="625" mass="72074">MYLAKLNIWNFRKFGYAKLDGPPKVSIDFKKGLNLIVGENDSGKTTIIDAIKLVLGTQSYERVWIDERDFYKDSIKKEFKIECIFKDLTEDEGGKFLEWITFDEDNAPQLKVRLIAKMKDNKITAKITAGEEYLDISFEARDLLRTTYLKPLRDAENELTPGYRSRFYQILKSYDLFFKNDEKKHVLERYMDKTNRLIEDYFEAEILEENKEFNIEKGEKGAKEVTEFINDTLESFMGIDYKNKNYKAKVNISGGDLYSILSKLGLSLEESKTGLGSLNQLYIAMELLLSRKSEVSKIILIEEIEAHLHPQAQLRLIKYLQQQSNEKSQYILTTHSITLASVVNLERLIICSNNQCYPMGSNYTKLGKGDYEFLERFLDATKANLFFAKGVIMVEGIAENLLVPAIAEIINKPLDKYGVSIVNVGNLAFLRYSKIFLRKEGGGIGVKVAIITDLDVKPECYYELKGSGIDNEGGNEIDINKQREEARQKKKEKYDESGIIKTFTNNWTLEYDLGLSGIKDRLYAAVKIAKKIKNNDNFEGEFEKFLGEARKEIEEWRKKRYNDEKIACKIYEPFLKSQASKAVVAQYLARDLLENINEVEEIIRKDPYIKYIVDAINFVTETEGE</sequence>
<dbReference type="Pfam" id="PF13175">
    <property type="entry name" value="AAA_15"/>
    <property type="match status" value="1"/>
</dbReference>